<dbReference type="GO" id="GO:0003824">
    <property type="term" value="F:catalytic activity"/>
    <property type="evidence" value="ECO:0007669"/>
    <property type="project" value="InterPro"/>
</dbReference>
<keyword evidence="2" id="KW-1185">Reference proteome</keyword>
<reference evidence="2" key="1">
    <citation type="submission" date="2016-07" db="EMBL/GenBank/DDBJ databases">
        <title>Multiple horizontal gene transfer events from other fungi enriched the ability of initially mycotrophic Trichoderma (Ascomycota) to feed on dead plant biomass.</title>
        <authorList>
            <consortium name="DOE Joint Genome Institute"/>
            <person name="Atanasova L."/>
            <person name="Chenthamara K."/>
            <person name="Zhang J."/>
            <person name="Grujic M."/>
            <person name="Henrissat B."/>
            <person name="Kuo A."/>
            <person name="Aerts A."/>
            <person name="Salamov A."/>
            <person name="Lipzen A."/>
            <person name="Labutti K."/>
            <person name="Barry K."/>
            <person name="Miao Y."/>
            <person name="Rahimi M.J."/>
            <person name="Shen Q."/>
            <person name="Grigoriev I.V."/>
            <person name="Kubicek C.P."/>
            <person name="Druzhinina I.S."/>
        </authorList>
    </citation>
    <scope>NUCLEOTIDE SEQUENCE [LARGE SCALE GENOMIC DNA]</scope>
    <source>
        <strain evidence="2">TUCIM 6016</strain>
    </source>
</reference>
<dbReference type="GO" id="GO:0009116">
    <property type="term" value="P:nucleoside metabolic process"/>
    <property type="evidence" value="ECO:0007669"/>
    <property type="project" value="InterPro"/>
</dbReference>
<organism evidence="1 2">
    <name type="scientific">Trichoderma citrinoviride</name>
    <dbReference type="NCBI Taxonomy" id="58853"/>
    <lineage>
        <taxon>Eukaryota</taxon>
        <taxon>Fungi</taxon>
        <taxon>Dikarya</taxon>
        <taxon>Ascomycota</taxon>
        <taxon>Pezizomycotina</taxon>
        <taxon>Sordariomycetes</taxon>
        <taxon>Hypocreomycetidae</taxon>
        <taxon>Hypocreales</taxon>
        <taxon>Hypocreaceae</taxon>
        <taxon>Trichoderma</taxon>
    </lineage>
</organism>
<accession>A0A2T4BEV3</accession>
<name>A0A2T4BEV3_9HYPO</name>
<protein>
    <recommendedName>
        <fullName evidence="3">Nucleoside phosphorylase domain-containing protein</fullName>
    </recommendedName>
</protein>
<dbReference type="OrthoDB" id="3503419at2759"/>
<evidence type="ECO:0008006" key="3">
    <source>
        <dbReference type="Google" id="ProtNLM"/>
    </source>
</evidence>
<dbReference type="AlphaFoldDB" id="A0A2T4BEV3"/>
<dbReference type="EMBL" id="KZ680210">
    <property type="protein sequence ID" value="PTB67798.1"/>
    <property type="molecule type" value="Genomic_DNA"/>
</dbReference>
<gene>
    <name evidence="1" type="ORF">BBK36DRAFT_1167102</name>
</gene>
<dbReference type="SUPFAM" id="SSF53167">
    <property type="entry name" value="Purine and uridine phosphorylases"/>
    <property type="match status" value="1"/>
</dbReference>
<dbReference type="RefSeq" id="XP_024751118.1">
    <property type="nucleotide sequence ID" value="XM_024894999.1"/>
</dbReference>
<dbReference type="GeneID" id="36603117"/>
<proteinExistence type="predicted"/>
<evidence type="ECO:0000313" key="1">
    <source>
        <dbReference type="EMBL" id="PTB67798.1"/>
    </source>
</evidence>
<evidence type="ECO:0000313" key="2">
    <source>
        <dbReference type="Proteomes" id="UP000241546"/>
    </source>
</evidence>
<sequence length="341" mass="38302">MGASLPRYLEIKVHHKVLERAYQSIKVIGAYRRRNPSIEFHGEKADKPFNWQRPTAREDGDRLLIECFPGSDHVQHYAEIIATYLRILQSQGIILTDPSAVSFERLSCADTQRALMGTNLTRFPQGVDTVVLGLVHRLENLTGPVDWTGDDCFAWTERQFNSRRVAFLGFRPSFWGDISGEIVHFLACHHGVRQVLYFGKLGSVKQGVKPNTWLATGGVSHVRGQVVEWENALGKAVAEVAASYTITGQHVTLGSVLFETKEWLAGLPEAIDFVDPEVGMMAQAAVERGIRFGYLHIISDNVAEKYDEDLSNERKQSVVERRAKLYQLVQDVLGHHLYSGT</sequence>
<dbReference type="InterPro" id="IPR035994">
    <property type="entry name" value="Nucleoside_phosphorylase_sf"/>
</dbReference>
<dbReference type="Proteomes" id="UP000241546">
    <property type="component" value="Unassembled WGS sequence"/>
</dbReference>